<protein>
    <recommendedName>
        <fullName evidence="3">Impact N-terminal domain-containing protein</fullName>
    </recommendedName>
</protein>
<name>A0A6H0XUB8_9PEZI</name>
<evidence type="ECO:0000313" key="5">
    <source>
        <dbReference type="Proteomes" id="UP000503462"/>
    </source>
</evidence>
<feature type="domain" description="Impact N-terminal" evidence="3">
    <location>
        <begin position="34"/>
        <end position="136"/>
    </location>
</feature>
<dbReference type="InterPro" id="IPR001498">
    <property type="entry name" value="Impact_N"/>
</dbReference>
<dbReference type="PANTHER" id="PTHR16301">
    <property type="entry name" value="IMPACT-RELATED"/>
    <property type="match status" value="1"/>
</dbReference>
<evidence type="ECO:0000256" key="2">
    <source>
        <dbReference type="SAM" id="MobiDB-lite"/>
    </source>
</evidence>
<dbReference type="InterPro" id="IPR036956">
    <property type="entry name" value="Impact_N_sf"/>
</dbReference>
<dbReference type="Gene3D" id="3.30.230.30">
    <property type="entry name" value="Impact, N-terminal domain"/>
    <property type="match status" value="1"/>
</dbReference>
<dbReference type="InterPro" id="IPR023582">
    <property type="entry name" value="Impact"/>
</dbReference>
<organism evidence="4 5">
    <name type="scientific">Peltaster fructicola</name>
    <dbReference type="NCBI Taxonomy" id="286661"/>
    <lineage>
        <taxon>Eukaryota</taxon>
        <taxon>Fungi</taxon>
        <taxon>Dikarya</taxon>
        <taxon>Ascomycota</taxon>
        <taxon>Pezizomycotina</taxon>
        <taxon>Dothideomycetes</taxon>
        <taxon>Dothideomycetes incertae sedis</taxon>
        <taxon>Peltaster</taxon>
    </lineage>
</organism>
<reference evidence="4 5" key="1">
    <citation type="journal article" date="2016" name="Sci. Rep.">
        <title>Peltaster fructicola genome reveals evolution from an invasive phytopathogen to an ectophytic parasite.</title>
        <authorList>
            <person name="Xu C."/>
            <person name="Chen H."/>
            <person name="Gleason M.L."/>
            <person name="Xu J.R."/>
            <person name="Liu H."/>
            <person name="Zhang R."/>
            <person name="Sun G."/>
        </authorList>
    </citation>
    <scope>NUCLEOTIDE SEQUENCE [LARGE SCALE GENOMIC DNA]</scope>
    <source>
        <strain evidence="4 5">LNHT1506</strain>
    </source>
</reference>
<dbReference type="GO" id="GO:0140469">
    <property type="term" value="P:GCN2-mediated signaling"/>
    <property type="evidence" value="ECO:0007669"/>
    <property type="project" value="TreeGrafter"/>
</dbReference>
<evidence type="ECO:0000259" key="3">
    <source>
        <dbReference type="Pfam" id="PF01205"/>
    </source>
</evidence>
<sequence length="260" mass="28640">MSTKRKRSASPVSGDTQSNADVTVFCSDEIFDRQSTFRGFFSPSIPPKDLQKLAEFDSADHKILGWRRESNQQSLTAAKKYVTGNDDDGEKYGGKKVEQCLTNANITGACVVARWYGGIMLGPVRFTHMETCALGAIKKWQESVAEEISKKRKVEQDASETKRLVKVLTARDQSITVLRNLASDKEAKLRPIDEAKTSAEASPSQPTPTPALNPVYDDLPLQRLQALEKARDATISFLLKRIDKAELALKELQPPGAAVG</sequence>
<feature type="region of interest" description="Disordered" evidence="2">
    <location>
        <begin position="195"/>
        <end position="215"/>
    </location>
</feature>
<accession>A0A6H0XUB8</accession>
<dbReference type="Pfam" id="PF01205">
    <property type="entry name" value="Impact_N"/>
    <property type="match status" value="1"/>
</dbReference>
<proteinExistence type="inferred from homology"/>
<dbReference type="OrthoDB" id="69641at2759"/>
<dbReference type="AlphaFoldDB" id="A0A6H0XUB8"/>
<dbReference type="InterPro" id="IPR020568">
    <property type="entry name" value="Ribosomal_Su5_D2-typ_SF"/>
</dbReference>
<dbReference type="SUPFAM" id="SSF54211">
    <property type="entry name" value="Ribosomal protein S5 domain 2-like"/>
    <property type="match status" value="1"/>
</dbReference>
<dbReference type="EMBL" id="CP051140">
    <property type="protein sequence ID" value="QIW98218.1"/>
    <property type="molecule type" value="Genomic_DNA"/>
</dbReference>
<gene>
    <name evidence="4" type="ORF">AMS68_003736</name>
</gene>
<evidence type="ECO:0000256" key="1">
    <source>
        <dbReference type="ARBA" id="ARBA00007665"/>
    </source>
</evidence>
<keyword evidence="5" id="KW-1185">Reference proteome</keyword>
<comment type="similarity">
    <text evidence="1">Belongs to the IMPACT family.</text>
</comment>
<dbReference type="PANTHER" id="PTHR16301:SF25">
    <property type="entry name" value="PROTEIN IMPACT"/>
    <property type="match status" value="1"/>
</dbReference>
<dbReference type="GO" id="GO:0005737">
    <property type="term" value="C:cytoplasm"/>
    <property type="evidence" value="ECO:0007669"/>
    <property type="project" value="TreeGrafter"/>
</dbReference>
<dbReference type="Proteomes" id="UP000503462">
    <property type="component" value="Chromosome 2"/>
</dbReference>
<dbReference type="GO" id="GO:0006446">
    <property type="term" value="P:regulation of translational initiation"/>
    <property type="evidence" value="ECO:0007669"/>
    <property type="project" value="TreeGrafter"/>
</dbReference>
<evidence type="ECO:0000313" key="4">
    <source>
        <dbReference type="EMBL" id="QIW98218.1"/>
    </source>
</evidence>